<evidence type="ECO:0000256" key="1">
    <source>
        <dbReference type="ARBA" id="ARBA00004236"/>
    </source>
</evidence>
<dbReference type="AlphaFoldDB" id="A0A2T0W7G8"/>
<dbReference type="RefSeq" id="WP_245920557.1">
    <property type="nucleotide sequence ID" value="NZ_PVTO01000010.1"/>
</dbReference>
<dbReference type="InterPro" id="IPR007210">
    <property type="entry name" value="ABC_Gly_betaine_transp_sub-bd"/>
</dbReference>
<dbReference type="PANTHER" id="PTHR47737">
    <property type="entry name" value="GLYCINE BETAINE/PROLINE BETAINE TRANSPORT SYSTEM PERMEASE PROTEIN PROW"/>
    <property type="match status" value="1"/>
</dbReference>
<gene>
    <name evidence="6" type="ORF">CLV38_11074</name>
</gene>
<name>A0A2T0W7G8_9LACT</name>
<comment type="subcellular location">
    <subcellularLocation>
        <location evidence="1">Cell membrane</location>
    </subcellularLocation>
</comment>
<dbReference type="GO" id="GO:0043190">
    <property type="term" value="C:ATP-binding cassette (ABC) transporter complex"/>
    <property type="evidence" value="ECO:0007669"/>
    <property type="project" value="InterPro"/>
</dbReference>
<evidence type="ECO:0000256" key="3">
    <source>
        <dbReference type="ARBA" id="ARBA00022475"/>
    </source>
</evidence>
<protein>
    <submittedName>
        <fullName evidence="6">Glycine betaine/proline transport system substrate-binding protein</fullName>
    </submittedName>
</protein>
<organism evidence="6 7">
    <name type="scientific">Alkalibacterium olivapovliticus</name>
    <dbReference type="NCBI Taxonomy" id="99907"/>
    <lineage>
        <taxon>Bacteria</taxon>
        <taxon>Bacillati</taxon>
        <taxon>Bacillota</taxon>
        <taxon>Bacilli</taxon>
        <taxon>Lactobacillales</taxon>
        <taxon>Carnobacteriaceae</taxon>
        <taxon>Alkalibacterium</taxon>
    </lineage>
</organism>
<dbReference type="PANTHER" id="PTHR47737:SF1">
    <property type="entry name" value="GLYCINE BETAINE_PROLINE BETAINE TRANSPORT SYSTEM PERMEASE PROTEIN PROW"/>
    <property type="match status" value="1"/>
</dbReference>
<dbReference type="Pfam" id="PF04069">
    <property type="entry name" value="OpuAC"/>
    <property type="match status" value="2"/>
</dbReference>
<comment type="caution">
    <text evidence="6">The sequence shown here is derived from an EMBL/GenBank/DDBJ whole genome shotgun (WGS) entry which is preliminary data.</text>
</comment>
<dbReference type="GO" id="GO:0015226">
    <property type="term" value="F:carnitine transmembrane transporter activity"/>
    <property type="evidence" value="ECO:0007669"/>
    <property type="project" value="TreeGrafter"/>
</dbReference>
<dbReference type="GO" id="GO:0031460">
    <property type="term" value="P:glycine betaine transport"/>
    <property type="evidence" value="ECO:0007669"/>
    <property type="project" value="TreeGrafter"/>
</dbReference>
<dbReference type="Gene3D" id="3.40.190.100">
    <property type="entry name" value="Glycine betaine-binding periplasmic protein, domain 2"/>
    <property type="match status" value="1"/>
</dbReference>
<dbReference type="Proteomes" id="UP000238205">
    <property type="component" value="Unassembled WGS sequence"/>
</dbReference>
<evidence type="ECO:0000313" key="7">
    <source>
        <dbReference type="Proteomes" id="UP000238205"/>
    </source>
</evidence>
<keyword evidence="7" id="KW-1185">Reference proteome</keyword>
<dbReference type="GO" id="GO:0015871">
    <property type="term" value="P:choline transport"/>
    <property type="evidence" value="ECO:0007669"/>
    <property type="project" value="TreeGrafter"/>
</dbReference>
<evidence type="ECO:0000259" key="5">
    <source>
        <dbReference type="Pfam" id="PF04069"/>
    </source>
</evidence>
<evidence type="ECO:0000313" key="6">
    <source>
        <dbReference type="EMBL" id="PRY82613.1"/>
    </source>
</evidence>
<keyword evidence="2" id="KW-0813">Transport</keyword>
<keyword evidence="3" id="KW-1003">Cell membrane</keyword>
<keyword evidence="4" id="KW-0472">Membrane</keyword>
<accession>A0A2T0W7G8</accession>
<feature type="domain" description="ABC-type glycine betaine transport system substrate-binding" evidence="5">
    <location>
        <begin position="185"/>
        <end position="283"/>
    </location>
</feature>
<dbReference type="Gene3D" id="3.10.105.10">
    <property type="entry name" value="Dipeptide-binding Protein, Domain 3"/>
    <property type="match status" value="1"/>
</dbReference>
<dbReference type="GO" id="GO:0005275">
    <property type="term" value="F:amine transmembrane transporter activity"/>
    <property type="evidence" value="ECO:0007669"/>
    <property type="project" value="TreeGrafter"/>
</dbReference>
<feature type="domain" description="ABC-type glycine betaine transport system substrate-binding" evidence="5">
    <location>
        <begin position="20"/>
        <end position="161"/>
    </location>
</feature>
<dbReference type="SUPFAM" id="SSF53850">
    <property type="entry name" value="Periplasmic binding protein-like II"/>
    <property type="match status" value="2"/>
</dbReference>
<reference evidence="6 7" key="1">
    <citation type="submission" date="2018-03" db="EMBL/GenBank/DDBJ databases">
        <title>Genomic Encyclopedia of Archaeal and Bacterial Type Strains, Phase II (KMG-II): from individual species to whole genera.</title>
        <authorList>
            <person name="Goeker M."/>
        </authorList>
    </citation>
    <scope>NUCLEOTIDE SEQUENCE [LARGE SCALE GENOMIC DNA]</scope>
    <source>
        <strain evidence="6 7">DSM 13175</strain>
    </source>
</reference>
<evidence type="ECO:0000256" key="4">
    <source>
        <dbReference type="ARBA" id="ARBA00023136"/>
    </source>
</evidence>
<proteinExistence type="predicted"/>
<sequence length="286" mass="31724">MTLVIGACGNQEGTNQEEVNLGEQLDYTITGMEPGSGIAENSRQALEAYDNLEGWEIHESSTAGMLASLDQAIMRDEPIVITGWTPHFVFETYDLKFLEDPQNIFGDAEDIHTMARLGLKEDMPEAYAILENFNWTVEDMQAVMVDALQVDFEQASENWIADNRSKVDSWIEGVDDVEGESFELVSSPWDTEHASSHVISMVLEEKGYDVSITNVDPAILFQALANGETDATVAVWLPTTQGFFVDEYEGELDDLGVNLSGTQVGYVVPEYVDIDSIEDLPAFDQE</sequence>
<evidence type="ECO:0000256" key="2">
    <source>
        <dbReference type="ARBA" id="ARBA00022448"/>
    </source>
</evidence>
<dbReference type="EMBL" id="PVTO01000010">
    <property type="protein sequence ID" value="PRY82613.1"/>
    <property type="molecule type" value="Genomic_DNA"/>
</dbReference>